<sequence>MHTFKLNLHQGREACMARGRMPASAVAGLLDRPTKCGMKELMCWWWASSGVAAGPGSEPPSSTDSVEKELHRGPLPLPLPLKKRTRGHQLLRAEVGEAATGRRGMGPTHARAIPTTRPPASERRERRRRAWRSRGRTGRGWPQVHEQLAITATWTPRPPAAGGLEQQQSRRGRRGRRARAEGSPAPARRRRRSSSPRPPQLHGAVDGGAAGGRPGEREREMAAAAAPPWLAGGGGRGRRGWDGRWERERREGGE</sequence>
<feature type="region of interest" description="Disordered" evidence="1">
    <location>
        <begin position="54"/>
        <end position="254"/>
    </location>
</feature>
<dbReference type="Proteomes" id="UP000275267">
    <property type="component" value="Unassembled WGS sequence"/>
</dbReference>
<gene>
    <name evidence="2" type="ORF">C2845_PM13G00140</name>
</gene>
<dbReference type="AlphaFoldDB" id="A0A3L6RIU2"/>
<reference evidence="3" key="1">
    <citation type="journal article" date="2019" name="Nat. Commun.">
        <title>The genome of broomcorn millet.</title>
        <authorList>
            <person name="Zou C."/>
            <person name="Miki D."/>
            <person name="Li D."/>
            <person name="Tang Q."/>
            <person name="Xiao L."/>
            <person name="Rajput S."/>
            <person name="Deng P."/>
            <person name="Jia W."/>
            <person name="Huang R."/>
            <person name="Zhang M."/>
            <person name="Sun Y."/>
            <person name="Hu J."/>
            <person name="Fu X."/>
            <person name="Schnable P.S."/>
            <person name="Li F."/>
            <person name="Zhang H."/>
            <person name="Feng B."/>
            <person name="Zhu X."/>
            <person name="Liu R."/>
            <person name="Schnable J.C."/>
            <person name="Zhu J.-K."/>
            <person name="Zhang H."/>
        </authorList>
    </citation>
    <scope>NUCLEOTIDE SEQUENCE [LARGE SCALE GENOMIC DNA]</scope>
</reference>
<evidence type="ECO:0000256" key="1">
    <source>
        <dbReference type="SAM" id="MobiDB-lite"/>
    </source>
</evidence>
<dbReference type="EMBL" id="PQIB02000008">
    <property type="protein sequence ID" value="RLN04447.1"/>
    <property type="molecule type" value="Genomic_DNA"/>
</dbReference>
<protein>
    <submittedName>
        <fullName evidence="2">Uncharacterized protein</fullName>
    </submittedName>
</protein>
<comment type="caution">
    <text evidence="2">The sequence shown here is derived from an EMBL/GenBank/DDBJ whole genome shotgun (WGS) entry which is preliminary data.</text>
</comment>
<evidence type="ECO:0000313" key="2">
    <source>
        <dbReference type="EMBL" id="RLN04447.1"/>
    </source>
</evidence>
<keyword evidence="3" id="KW-1185">Reference proteome</keyword>
<feature type="compositionally biased region" description="Basic residues" evidence="1">
    <location>
        <begin position="125"/>
        <end position="137"/>
    </location>
</feature>
<accession>A0A3L6RIU2</accession>
<name>A0A3L6RIU2_PANMI</name>
<organism evidence="2 3">
    <name type="scientific">Panicum miliaceum</name>
    <name type="common">Proso millet</name>
    <name type="synonym">Broomcorn millet</name>
    <dbReference type="NCBI Taxonomy" id="4540"/>
    <lineage>
        <taxon>Eukaryota</taxon>
        <taxon>Viridiplantae</taxon>
        <taxon>Streptophyta</taxon>
        <taxon>Embryophyta</taxon>
        <taxon>Tracheophyta</taxon>
        <taxon>Spermatophyta</taxon>
        <taxon>Magnoliopsida</taxon>
        <taxon>Liliopsida</taxon>
        <taxon>Poales</taxon>
        <taxon>Poaceae</taxon>
        <taxon>PACMAD clade</taxon>
        <taxon>Panicoideae</taxon>
        <taxon>Panicodae</taxon>
        <taxon>Paniceae</taxon>
        <taxon>Panicinae</taxon>
        <taxon>Panicum</taxon>
        <taxon>Panicum sect. Panicum</taxon>
    </lineage>
</organism>
<proteinExistence type="predicted"/>
<evidence type="ECO:0000313" key="3">
    <source>
        <dbReference type="Proteomes" id="UP000275267"/>
    </source>
</evidence>
<feature type="compositionally biased region" description="Basic and acidic residues" evidence="1">
    <location>
        <begin position="239"/>
        <end position="254"/>
    </location>
</feature>